<name>W5W6W8_9PSEU</name>
<dbReference type="GO" id="GO:0005886">
    <property type="term" value="C:plasma membrane"/>
    <property type="evidence" value="ECO:0007669"/>
    <property type="project" value="UniProtKB-SubCell"/>
</dbReference>
<reference evidence="11 12" key="1">
    <citation type="journal article" date="2014" name="BMC Genomics">
        <title>Complete genome sequence of producer of the glycopeptide antibiotic Aculeximycin Kutzneria albida DSM 43870T, a representative of minor genus of Pseudonocardiaceae.</title>
        <authorList>
            <person name="Rebets Y."/>
            <person name="Tokovenko B."/>
            <person name="Lushchyk I."/>
            <person name="Ruckert C."/>
            <person name="Zaburannyi N."/>
            <person name="Bechthold A."/>
            <person name="Kalinowski J."/>
            <person name="Luzhetskyy A."/>
        </authorList>
    </citation>
    <scope>NUCLEOTIDE SEQUENCE [LARGE SCALE GENOMIC DNA]</scope>
    <source>
        <strain evidence="11">DSM 43870</strain>
    </source>
</reference>
<evidence type="ECO:0000256" key="5">
    <source>
        <dbReference type="ARBA" id="ARBA00022692"/>
    </source>
</evidence>
<feature type="transmembrane region" description="Helical" evidence="8">
    <location>
        <begin position="439"/>
        <end position="461"/>
    </location>
</feature>
<comment type="subcellular location">
    <subcellularLocation>
        <location evidence="1">Cell membrane</location>
        <topology evidence="1">Multi-pass membrane protein</topology>
    </subcellularLocation>
</comment>
<evidence type="ECO:0000256" key="7">
    <source>
        <dbReference type="ARBA" id="ARBA00023136"/>
    </source>
</evidence>
<evidence type="ECO:0000313" key="11">
    <source>
        <dbReference type="EMBL" id="AHH96266.1"/>
    </source>
</evidence>
<feature type="transmembrane region" description="Helical" evidence="8">
    <location>
        <begin position="89"/>
        <end position="114"/>
    </location>
</feature>
<feature type="transmembrane region" description="Helical" evidence="8">
    <location>
        <begin position="215"/>
        <end position="236"/>
    </location>
</feature>
<feature type="domain" description="Putative mannosyltransferase YkcA/B-like C-terminal" evidence="10">
    <location>
        <begin position="491"/>
        <end position="567"/>
    </location>
</feature>
<dbReference type="PANTHER" id="PTHR33908">
    <property type="entry name" value="MANNOSYLTRANSFERASE YKCB-RELATED"/>
    <property type="match status" value="1"/>
</dbReference>
<evidence type="ECO:0000256" key="4">
    <source>
        <dbReference type="ARBA" id="ARBA00022679"/>
    </source>
</evidence>
<dbReference type="GO" id="GO:0009103">
    <property type="term" value="P:lipopolysaccharide biosynthetic process"/>
    <property type="evidence" value="ECO:0007669"/>
    <property type="project" value="UniProtKB-ARBA"/>
</dbReference>
<accession>W5W6W8</accession>
<dbReference type="AlphaFoldDB" id="W5W6W8"/>
<dbReference type="STRING" id="1449976.KALB_2898"/>
<feature type="transmembrane region" description="Helical" evidence="8">
    <location>
        <begin position="172"/>
        <end position="203"/>
    </location>
</feature>
<feature type="transmembrane region" description="Helical" evidence="8">
    <location>
        <begin position="383"/>
        <end position="401"/>
    </location>
</feature>
<feature type="transmembrane region" description="Helical" evidence="8">
    <location>
        <begin position="300"/>
        <end position="317"/>
    </location>
</feature>
<evidence type="ECO:0000256" key="2">
    <source>
        <dbReference type="ARBA" id="ARBA00022475"/>
    </source>
</evidence>
<evidence type="ECO:0000256" key="3">
    <source>
        <dbReference type="ARBA" id="ARBA00022676"/>
    </source>
</evidence>
<evidence type="ECO:0000313" key="12">
    <source>
        <dbReference type="Proteomes" id="UP000019225"/>
    </source>
</evidence>
<protein>
    <submittedName>
        <fullName evidence="11">Glycosyl transferase</fullName>
    </submittedName>
</protein>
<evidence type="ECO:0000256" key="8">
    <source>
        <dbReference type="SAM" id="Phobius"/>
    </source>
</evidence>
<dbReference type="PATRIC" id="fig|1449976.3.peg.2911"/>
<feature type="transmembrane region" description="Helical" evidence="8">
    <location>
        <begin position="16"/>
        <end position="34"/>
    </location>
</feature>
<keyword evidence="4 11" id="KW-0808">Transferase</keyword>
<sequence length="582" mass="60501">MTAVLNDTRTADHPRWARPALLALLLGTAVLYLWDLGSSGYANSFYAAAAQAGSQDWTAWLFGSLDSGNAITVDKPPASLWVMGLSVRLFGLSSWSLLVPQALEGVAAVALLYATVRRRFGAGAGLVAGAVLALTPVAVLMFRFDNPDALLVLLLVAGAYCVQRATETASGRWLALAGVAIGFAFLTKMMQAFLVLPGFGLAYLLAAPTSLRRRLIHLAGAVAALVVSIGWFVLLVELWPASSRPYIGGSTNNSLWQLALGYNGLGRIFGGAGPGGGGNTAFGGATGITRLFGASMGTEVSWLLPAALIVLVAGLWFSRRAPRTDPTRAALLLWGGWLLVTGLVFSFMSGTIHPYYTVALAPSIAALVAIGGRALWRGRAHTPVRITLAATVLVTGLWDFALLARDLSWLPALRWAVLVTCVIAAALIALRADLLRRAAIAVVLACALAGTSGFGIATAAVPHSGSIPTSGPSSSGGMGMRSSAELTAVLKATTSTWAAATTGDNSAAELELSSGKAVIAIGGWDGSDPAPTLAQFQRWVAEDKISYYVSGGRDRGSSEIASWVAAHYTAKTVGGSTVYDLR</sequence>
<dbReference type="EMBL" id="CP007155">
    <property type="protein sequence ID" value="AHH96266.1"/>
    <property type="molecule type" value="Genomic_DNA"/>
</dbReference>
<evidence type="ECO:0000259" key="10">
    <source>
        <dbReference type="Pfam" id="PF24878"/>
    </source>
</evidence>
<dbReference type="PANTHER" id="PTHR33908:SF3">
    <property type="entry name" value="UNDECAPRENYL PHOSPHATE-ALPHA-4-AMINO-4-DEOXY-L-ARABINOSE ARABINOSYL TRANSFERASE"/>
    <property type="match status" value="1"/>
</dbReference>
<dbReference type="Pfam" id="PF24878">
    <property type="entry name" value="YkcB_C"/>
    <property type="match status" value="1"/>
</dbReference>
<proteinExistence type="predicted"/>
<evidence type="ECO:0000259" key="9">
    <source>
        <dbReference type="Pfam" id="PF13231"/>
    </source>
</evidence>
<dbReference type="eggNOG" id="COG1807">
    <property type="taxonomic scope" value="Bacteria"/>
</dbReference>
<evidence type="ECO:0000256" key="1">
    <source>
        <dbReference type="ARBA" id="ARBA00004651"/>
    </source>
</evidence>
<dbReference type="InterPro" id="IPR038731">
    <property type="entry name" value="RgtA/B/C-like"/>
</dbReference>
<feature type="transmembrane region" description="Helical" evidence="8">
    <location>
        <begin position="413"/>
        <end position="432"/>
    </location>
</feature>
<feature type="transmembrane region" description="Helical" evidence="8">
    <location>
        <begin position="355"/>
        <end position="376"/>
    </location>
</feature>
<dbReference type="GO" id="GO:0016763">
    <property type="term" value="F:pentosyltransferase activity"/>
    <property type="evidence" value="ECO:0007669"/>
    <property type="project" value="TreeGrafter"/>
</dbReference>
<feature type="domain" description="Glycosyltransferase RgtA/B/C/D-like" evidence="9">
    <location>
        <begin position="74"/>
        <end position="231"/>
    </location>
</feature>
<organism evidence="11 12">
    <name type="scientific">Kutzneria albida DSM 43870</name>
    <dbReference type="NCBI Taxonomy" id="1449976"/>
    <lineage>
        <taxon>Bacteria</taxon>
        <taxon>Bacillati</taxon>
        <taxon>Actinomycetota</taxon>
        <taxon>Actinomycetes</taxon>
        <taxon>Pseudonocardiales</taxon>
        <taxon>Pseudonocardiaceae</taxon>
        <taxon>Kutzneria</taxon>
    </lineage>
</organism>
<keyword evidence="2" id="KW-1003">Cell membrane</keyword>
<dbReference type="RefSeq" id="WP_025356408.1">
    <property type="nucleotide sequence ID" value="NZ_CP007155.1"/>
</dbReference>
<keyword evidence="3" id="KW-0328">Glycosyltransferase</keyword>
<keyword evidence="7 8" id="KW-0472">Membrane</keyword>
<gene>
    <name evidence="11" type="ORF">KALB_2898</name>
</gene>
<dbReference type="KEGG" id="kal:KALB_2898"/>
<evidence type="ECO:0000256" key="6">
    <source>
        <dbReference type="ARBA" id="ARBA00022989"/>
    </source>
</evidence>
<feature type="transmembrane region" description="Helical" evidence="8">
    <location>
        <begin position="120"/>
        <end position="142"/>
    </location>
</feature>
<feature type="transmembrane region" description="Helical" evidence="8">
    <location>
        <begin position="329"/>
        <end position="349"/>
    </location>
</feature>
<dbReference type="InterPro" id="IPR050297">
    <property type="entry name" value="LipidA_mod_glycosyltrf_83"/>
</dbReference>
<dbReference type="HOGENOM" id="CLU_007261_1_0_11"/>
<dbReference type="GO" id="GO:0010041">
    <property type="term" value="P:response to iron(III) ion"/>
    <property type="evidence" value="ECO:0007669"/>
    <property type="project" value="TreeGrafter"/>
</dbReference>
<dbReference type="Pfam" id="PF13231">
    <property type="entry name" value="PMT_2"/>
    <property type="match status" value="1"/>
</dbReference>
<keyword evidence="12" id="KW-1185">Reference proteome</keyword>
<keyword evidence="5 8" id="KW-0812">Transmembrane</keyword>
<dbReference type="OrthoDB" id="5241882at2"/>
<keyword evidence="6 8" id="KW-1133">Transmembrane helix</keyword>
<dbReference type="Proteomes" id="UP000019225">
    <property type="component" value="Chromosome"/>
</dbReference>
<dbReference type="InterPro" id="IPR056785">
    <property type="entry name" value="YkcA/B-like_C"/>
</dbReference>